<evidence type="ECO:0000256" key="1">
    <source>
        <dbReference type="ARBA" id="ARBA00004370"/>
    </source>
</evidence>
<gene>
    <name evidence="10" type="ORF">EDB81DRAFT_635998</name>
</gene>
<accession>A0A9P9FQU9</accession>
<dbReference type="InterPro" id="IPR018825">
    <property type="entry name" value="DUF2427"/>
</dbReference>
<feature type="compositionally biased region" description="Acidic residues" evidence="7">
    <location>
        <begin position="181"/>
        <end position="199"/>
    </location>
</feature>
<keyword evidence="5 8" id="KW-1133">Transmembrane helix</keyword>
<feature type="transmembrane region" description="Helical" evidence="8">
    <location>
        <begin position="292"/>
        <end position="311"/>
    </location>
</feature>
<dbReference type="InterPro" id="IPR005018">
    <property type="entry name" value="DOMON_domain"/>
</dbReference>
<dbReference type="Gene3D" id="2.60.40.1210">
    <property type="entry name" value="Cellobiose dehydrogenase, cytochrome domain"/>
    <property type="match status" value="1"/>
</dbReference>
<feature type="non-terminal residue" evidence="10">
    <location>
        <position position="1"/>
    </location>
</feature>
<dbReference type="CDD" id="cd08760">
    <property type="entry name" value="Cyt_b561_FRRS1_like"/>
    <property type="match status" value="1"/>
</dbReference>
<feature type="domain" description="DOMON" evidence="9">
    <location>
        <begin position="18"/>
        <end position="136"/>
    </location>
</feature>
<proteinExistence type="predicted"/>
<dbReference type="CDD" id="cd09630">
    <property type="entry name" value="CDH_like_cytochrome"/>
    <property type="match status" value="1"/>
</dbReference>
<dbReference type="Proteomes" id="UP000738349">
    <property type="component" value="Unassembled WGS sequence"/>
</dbReference>
<keyword evidence="11" id="KW-1185">Reference proteome</keyword>
<keyword evidence="3 8" id="KW-0812">Transmembrane</keyword>
<evidence type="ECO:0000313" key="10">
    <source>
        <dbReference type="EMBL" id="KAH7170894.1"/>
    </source>
</evidence>
<feature type="transmembrane region" description="Helical" evidence="8">
    <location>
        <begin position="231"/>
        <end position="252"/>
    </location>
</feature>
<keyword evidence="6 8" id="KW-0472">Membrane</keyword>
<dbReference type="PROSITE" id="PS50836">
    <property type="entry name" value="DOMON"/>
    <property type="match status" value="1"/>
</dbReference>
<keyword evidence="2" id="KW-0813">Transport</keyword>
<feature type="transmembrane region" description="Helical" evidence="8">
    <location>
        <begin position="358"/>
        <end position="378"/>
    </location>
</feature>
<comment type="caution">
    <text evidence="10">The sequence shown here is derived from an EMBL/GenBank/DDBJ whole genome shotgun (WGS) entry which is preliminary data.</text>
</comment>
<evidence type="ECO:0000256" key="7">
    <source>
        <dbReference type="SAM" id="MobiDB-lite"/>
    </source>
</evidence>
<evidence type="ECO:0000256" key="8">
    <source>
        <dbReference type="SAM" id="Phobius"/>
    </source>
</evidence>
<evidence type="ECO:0000256" key="6">
    <source>
        <dbReference type="ARBA" id="ARBA00023136"/>
    </source>
</evidence>
<evidence type="ECO:0000256" key="5">
    <source>
        <dbReference type="ARBA" id="ARBA00022989"/>
    </source>
</evidence>
<evidence type="ECO:0000313" key="11">
    <source>
        <dbReference type="Proteomes" id="UP000738349"/>
    </source>
</evidence>
<dbReference type="Pfam" id="PF10348">
    <property type="entry name" value="DUF2427"/>
    <property type="match status" value="1"/>
</dbReference>
<dbReference type="Gene3D" id="1.20.120.1770">
    <property type="match status" value="1"/>
</dbReference>
<evidence type="ECO:0000256" key="2">
    <source>
        <dbReference type="ARBA" id="ARBA00022448"/>
    </source>
</evidence>
<evidence type="ECO:0000256" key="4">
    <source>
        <dbReference type="ARBA" id="ARBA00022982"/>
    </source>
</evidence>
<protein>
    <recommendedName>
        <fullName evidence="9">DOMON domain-containing protein</fullName>
    </recommendedName>
</protein>
<evidence type="ECO:0000259" key="9">
    <source>
        <dbReference type="PROSITE" id="PS50836"/>
    </source>
</evidence>
<dbReference type="PANTHER" id="PTHR47797">
    <property type="entry name" value="DEHYDROGENASE, PUTATIVE (AFU_ORTHOLOGUE AFUA_8G05805)-RELATED"/>
    <property type="match status" value="1"/>
</dbReference>
<dbReference type="InterPro" id="IPR006593">
    <property type="entry name" value="Cyt_b561/ferric_Rdtase_TM"/>
</dbReference>
<keyword evidence="4" id="KW-0249">Electron transport</keyword>
<comment type="subcellular location">
    <subcellularLocation>
        <location evidence="1">Membrane</location>
    </subcellularLocation>
</comment>
<name>A0A9P9FQU9_9HYPO</name>
<dbReference type="AlphaFoldDB" id="A0A9P9FQU9"/>
<reference evidence="10" key="1">
    <citation type="journal article" date="2021" name="Nat. Commun.">
        <title>Genetic determinants of endophytism in the Arabidopsis root mycobiome.</title>
        <authorList>
            <person name="Mesny F."/>
            <person name="Miyauchi S."/>
            <person name="Thiergart T."/>
            <person name="Pickel B."/>
            <person name="Atanasova L."/>
            <person name="Karlsson M."/>
            <person name="Huettel B."/>
            <person name="Barry K.W."/>
            <person name="Haridas S."/>
            <person name="Chen C."/>
            <person name="Bauer D."/>
            <person name="Andreopoulos W."/>
            <person name="Pangilinan J."/>
            <person name="LaButti K."/>
            <person name="Riley R."/>
            <person name="Lipzen A."/>
            <person name="Clum A."/>
            <person name="Drula E."/>
            <person name="Henrissat B."/>
            <person name="Kohler A."/>
            <person name="Grigoriev I.V."/>
            <person name="Martin F.M."/>
            <person name="Hacquard S."/>
        </authorList>
    </citation>
    <scope>NUCLEOTIDE SEQUENCE</scope>
    <source>
        <strain evidence="10">MPI-CAGE-AT-0147</strain>
    </source>
</reference>
<feature type="region of interest" description="Disordered" evidence="7">
    <location>
        <begin position="170"/>
        <end position="220"/>
    </location>
</feature>
<evidence type="ECO:0000256" key="3">
    <source>
        <dbReference type="ARBA" id="ARBA00022692"/>
    </source>
</evidence>
<feature type="transmembrane region" description="Helical" evidence="8">
    <location>
        <begin position="331"/>
        <end position="352"/>
    </location>
</feature>
<dbReference type="OrthoDB" id="19261at2759"/>
<sequence>LDARGTSAITSSFCPGSGDVCYRWGVPEAAASSGSGDVYFQIKAPTSNQWVGVGIGSQMAGAEIFIIYQDGNGNVTLSTRSGRGHVMPQYESRSAVELLSGSGVSGGEMTANIRCGDCSSLDLSGSDSWIAAWKSGDSLDSTSPSETITEHDSDHVFTVNLDSASFSTSGNPFVNSSSSDGDSDSDSDSDSNSDSDSDNNSDSNSDAGSTGGGAVTESSGSNTDTLLKAHGIIMAIVFVIAYPIGAIVMPLLGKWLIHAGWQTLAFLGMWAGFALGYVVARDDGYWWNNTHTKMGTIVCALLGLQPVLGWAHHQYFLKHQQRGLISHGHIWFGRVLMVLGIVNGGLGLQLAGTSRGLTIAYSVVAAIVSILYVAASLLKGMRKRQQSSKRIVSPQMTNEDPYPMADRPQGRYQ</sequence>
<dbReference type="Pfam" id="PF16010">
    <property type="entry name" value="CDH-cyt"/>
    <property type="match status" value="1"/>
</dbReference>
<dbReference type="EMBL" id="JAGMUV010000002">
    <property type="protein sequence ID" value="KAH7170894.1"/>
    <property type="molecule type" value="Genomic_DNA"/>
</dbReference>
<dbReference type="InterPro" id="IPR015920">
    <property type="entry name" value="Cellobiose_DH-like_cyt"/>
</dbReference>
<dbReference type="PANTHER" id="PTHR47797:SF4">
    <property type="entry name" value="DOMON DOMAIN-CONTAINING PROTEIN"/>
    <property type="match status" value="1"/>
</dbReference>
<dbReference type="SMART" id="SM00665">
    <property type="entry name" value="B561"/>
    <property type="match status" value="1"/>
</dbReference>
<organism evidence="10 11">
    <name type="scientific">Dactylonectria macrodidyma</name>
    <dbReference type="NCBI Taxonomy" id="307937"/>
    <lineage>
        <taxon>Eukaryota</taxon>
        <taxon>Fungi</taxon>
        <taxon>Dikarya</taxon>
        <taxon>Ascomycota</taxon>
        <taxon>Pezizomycotina</taxon>
        <taxon>Sordariomycetes</taxon>
        <taxon>Hypocreomycetidae</taxon>
        <taxon>Hypocreales</taxon>
        <taxon>Nectriaceae</taxon>
        <taxon>Dactylonectria</taxon>
    </lineage>
</organism>
<feature type="compositionally biased region" description="Polar residues" evidence="7">
    <location>
        <begin position="388"/>
        <end position="398"/>
    </location>
</feature>
<feature type="transmembrane region" description="Helical" evidence="8">
    <location>
        <begin position="259"/>
        <end position="280"/>
    </location>
</feature>
<dbReference type="SUPFAM" id="SSF49344">
    <property type="entry name" value="CBD9-like"/>
    <property type="match status" value="1"/>
</dbReference>
<feature type="region of interest" description="Disordered" evidence="7">
    <location>
        <begin position="388"/>
        <end position="413"/>
    </location>
</feature>
<dbReference type="GO" id="GO:0016020">
    <property type="term" value="C:membrane"/>
    <property type="evidence" value="ECO:0007669"/>
    <property type="project" value="UniProtKB-SubCell"/>
</dbReference>